<comment type="caution">
    <text evidence="2">The sequence shown here is derived from an EMBL/GenBank/DDBJ whole genome shotgun (WGS) entry which is preliminary data.</text>
</comment>
<dbReference type="SUPFAM" id="SSF109709">
    <property type="entry name" value="KorB DNA-binding domain-like"/>
    <property type="match status" value="1"/>
</dbReference>
<feature type="domain" description="ParB/Spo0J HTH" evidence="1">
    <location>
        <begin position="27"/>
        <end position="80"/>
    </location>
</feature>
<dbReference type="EMBL" id="PCWA01000016">
    <property type="protein sequence ID" value="PIQ89758.1"/>
    <property type="molecule type" value="Genomic_DNA"/>
</dbReference>
<dbReference type="AlphaFoldDB" id="A0A2H0LZE0"/>
<accession>A0A2H0LZE0</accession>
<organism evidence="2 3">
    <name type="scientific">Candidatus Ghiorseimicrobium undicola</name>
    <dbReference type="NCBI Taxonomy" id="1974746"/>
    <lineage>
        <taxon>Bacteria</taxon>
        <taxon>Pseudomonadati</taxon>
        <taxon>Candidatus Omnitrophota</taxon>
        <taxon>Candidatus Ghiorseimicrobium</taxon>
    </lineage>
</organism>
<protein>
    <recommendedName>
        <fullName evidence="1">ParB/Spo0J HTH domain-containing protein</fullName>
    </recommendedName>
</protein>
<dbReference type="Pfam" id="PF17762">
    <property type="entry name" value="HTH_ParB"/>
    <property type="match status" value="1"/>
</dbReference>
<dbReference type="Gene3D" id="1.10.10.2830">
    <property type="match status" value="1"/>
</dbReference>
<name>A0A2H0LZE0_9BACT</name>
<proteinExistence type="predicted"/>
<dbReference type="InterPro" id="IPR041468">
    <property type="entry name" value="HTH_ParB/Spo0J"/>
</dbReference>
<reference evidence="2 3" key="1">
    <citation type="submission" date="2017-09" db="EMBL/GenBank/DDBJ databases">
        <title>Depth-based differentiation of microbial function through sediment-hosted aquifers and enrichment of novel symbionts in the deep terrestrial subsurface.</title>
        <authorList>
            <person name="Probst A.J."/>
            <person name="Ladd B."/>
            <person name="Jarett J.K."/>
            <person name="Geller-Mcgrath D.E."/>
            <person name="Sieber C.M."/>
            <person name="Emerson J.B."/>
            <person name="Anantharaman K."/>
            <person name="Thomas B.C."/>
            <person name="Malmstrom R."/>
            <person name="Stieglmeier M."/>
            <person name="Klingl A."/>
            <person name="Woyke T."/>
            <person name="Ryan C.M."/>
            <person name="Banfield J.F."/>
        </authorList>
    </citation>
    <scope>NUCLEOTIDE SEQUENCE [LARGE SCALE GENOMIC DNA]</scope>
    <source>
        <strain evidence="2">CG11_big_fil_rev_8_21_14_0_20_42_13</strain>
    </source>
</reference>
<dbReference type="Proteomes" id="UP000229641">
    <property type="component" value="Unassembled WGS sequence"/>
</dbReference>
<evidence type="ECO:0000259" key="1">
    <source>
        <dbReference type="Pfam" id="PF17762"/>
    </source>
</evidence>
<evidence type="ECO:0000313" key="3">
    <source>
        <dbReference type="Proteomes" id="UP000229641"/>
    </source>
</evidence>
<gene>
    <name evidence="2" type="ORF">COV72_01540</name>
</gene>
<sequence>METVFKVTFQLPSRLPKPPKPRPTYQNPIFRAKEYARMIETGQAKNESDLARKIGVSRVRVCQYVRLLSLDASIVKALEQLGDPLAERVITERRLRPYLRKTTKEQKEILKLLDHFAT</sequence>
<evidence type="ECO:0000313" key="2">
    <source>
        <dbReference type="EMBL" id="PIQ89758.1"/>
    </source>
</evidence>